<dbReference type="EMBL" id="FOUF01000029">
    <property type="protein sequence ID" value="SFM71969.1"/>
    <property type="molecule type" value="Genomic_DNA"/>
</dbReference>
<keyword evidence="3" id="KW-0238">DNA-binding</keyword>
<keyword evidence="4" id="KW-0175">Coiled coil</keyword>
<dbReference type="PANTHER" id="PTHR30408:SF12">
    <property type="entry name" value="TYPE I RESTRICTION ENZYME MJAVIII SPECIFICITY SUBUNIT"/>
    <property type="match status" value="1"/>
</dbReference>
<dbReference type="Gene3D" id="1.10.287.1120">
    <property type="entry name" value="Bipartite methylase S protein"/>
    <property type="match status" value="1"/>
</dbReference>
<accession>A0A1I4T5L4</accession>
<evidence type="ECO:0000313" key="7">
    <source>
        <dbReference type="Proteomes" id="UP000199561"/>
    </source>
</evidence>
<keyword evidence="7" id="KW-1185">Reference proteome</keyword>
<keyword evidence="2" id="KW-0680">Restriction system</keyword>
<dbReference type="Proteomes" id="UP000199561">
    <property type="component" value="Unassembled WGS sequence"/>
</dbReference>
<dbReference type="SUPFAM" id="SSF116734">
    <property type="entry name" value="DNA methylase specificity domain"/>
    <property type="match status" value="2"/>
</dbReference>
<dbReference type="InterPro" id="IPR000055">
    <property type="entry name" value="Restrct_endonuc_typeI_TRD"/>
</dbReference>
<organism evidence="6 7">
    <name type="scientific">Nitrosomonas nitrosa</name>
    <dbReference type="NCBI Taxonomy" id="52442"/>
    <lineage>
        <taxon>Bacteria</taxon>
        <taxon>Pseudomonadati</taxon>
        <taxon>Pseudomonadota</taxon>
        <taxon>Betaproteobacteria</taxon>
        <taxon>Nitrosomonadales</taxon>
        <taxon>Nitrosomonadaceae</taxon>
        <taxon>Nitrosomonas</taxon>
    </lineage>
</organism>
<dbReference type="InterPro" id="IPR044946">
    <property type="entry name" value="Restrct_endonuc_typeI_TRD_sf"/>
</dbReference>
<dbReference type="STRING" id="52442.SAMN05421880_12926"/>
<evidence type="ECO:0000256" key="2">
    <source>
        <dbReference type="ARBA" id="ARBA00022747"/>
    </source>
</evidence>
<evidence type="ECO:0000256" key="4">
    <source>
        <dbReference type="SAM" id="Coils"/>
    </source>
</evidence>
<dbReference type="GO" id="GO:0009307">
    <property type="term" value="P:DNA restriction-modification system"/>
    <property type="evidence" value="ECO:0007669"/>
    <property type="project" value="UniProtKB-KW"/>
</dbReference>
<feature type="domain" description="Type I restriction modification DNA specificity" evidence="5">
    <location>
        <begin position="237"/>
        <end position="347"/>
    </location>
</feature>
<evidence type="ECO:0000313" key="6">
    <source>
        <dbReference type="EMBL" id="SFM71969.1"/>
    </source>
</evidence>
<evidence type="ECO:0000256" key="1">
    <source>
        <dbReference type="ARBA" id="ARBA00010923"/>
    </source>
</evidence>
<dbReference type="InterPro" id="IPR052021">
    <property type="entry name" value="Type-I_RS_S_subunit"/>
</dbReference>
<evidence type="ECO:0000259" key="5">
    <source>
        <dbReference type="Pfam" id="PF01420"/>
    </source>
</evidence>
<sequence>MKVALKNLVEIKSGYSPSTFELMENGPIPYVKVEDMNNCTKYQNASREYCEDVDRSVPAGAIIFPKRGAAIMNNKVRITATNICMDTNMMAIIPNGKIQSEFLYYTITYEKLSRIADTSTIPQINNKHINPYKIHLPPLPEQKAISALLSTWDEAIEKTERLIQAKEANLKGQIQKLISQRCDSWLHIKPKKLFDTITEKNFPDEELLSVTQDRGVIPRSMLEGRVMSPDGTTASYKLIKRGDFAISLRSFQGGIEYSNYQGIISPAYTVLRPKIELNRDFYRLFFKSHLFIEKYLNLAVIGIRDGKQISIPDFLSIKIPVPPLEEQKEIAEALLICQHEIDLLKQLADKYKTQKRGLMQKMLTGEWRVKPEIVNQYMEA</sequence>
<reference evidence="6 7" key="1">
    <citation type="submission" date="2016-10" db="EMBL/GenBank/DDBJ databases">
        <authorList>
            <person name="de Groot N.N."/>
        </authorList>
    </citation>
    <scope>NUCLEOTIDE SEQUENCE [LARGE SCALE GENOMIC DNA]</scope>
    <source>
        <strain evidence="6 7">Nm146</strain>
    </source>
</reference>
<gene>
    <name evidence="6" type="ORF">SAMN05421880_12926</name>
</gene>
<dbReference type="AlphaFoldDB" id="A0A1I4T5L4"/>
<comment type="similarity">
    <text evidence="1">Belongs to the type-I restriction system S methylase family.</text>
</comment>
<evidence type="ECO:0000256" key="3">
    <source>
        <dbReference type="ARBA" id="ARBA00023125"/>
    </source>
</evidence>
<proteinExistence type="inferred from homology"/>
<dbReference type="GO" id="GO:0003677">
    <property type="term" value="F:DNA binding"/>
    <property type="evidence" value="ECO:0007669"/>
    <property type="project" value="UniProtKB-KW"/>
</dbReference>
<name>A0A1I4T5L4_9PROT</name>
<dbReference type="Gene3D" id="3.90.220.20">
    <property type="entry name" value="DNA methylase specificity domains"/>
    <property type="match status" value="2"/>
</dbReference>
<feature type="domain" description="Type I restriction modification DNA specificity" evidence="5">
    <location>
        <begin position="2"/>
        <end position="162"/>
    </location>
</feature>
<dbReference type="PANTHER" id="PTHR30408">
    <property type="entry name" value="TYPE-1 RESTRICTION ENZYME ECOKI SPECIFICITY PROTEIN"/>
    <property type="match status" value="1"/>
</dbReference>
<dbReference type="Pfam" id="PF01420">
    <property type="entry name" value="Methylase_S"/>
    <property type="match status" value="2"/>
</dbReference>
<dbReference type="RefSeq" id="WP_090671345.1">
    <property type="nucleotide sequence ID" value="NZ_FOUF01000029.1"/>
</dbReference>
<protein>
    <submittedName>
        <fullName evidence="6">Type I restriction enzyme, S subunit</fullName>
    </submittedName>
</protein>
<feature type="coiled-coil region" evidence="4">
    <location>
        <begin position="149"/>
        <end position="176"/>
    </location>
</feature>